<name>A0A540KY19_MALBA</name>
<comment type="caution">
    <text evidence="1">The sequence shown here is derived from an EMBL/GenBank/DDBJ whole genome shotgun (WGS) entry which is preliminary data.</text>
</comment>
<sequence>MKTLVRWNGDGGNCQAEGVGMGGMEKGLAPATWRCCCKGYALRAIEDLDGKATIFMAGFGKKYGYGVGVLPGGKEEGREGGLCFRFTTNLCWEG</sequence>
<reference evidence="1 2" key="1">
    <citation type="journal article" date="2019" name="G3 (Bethesda)">
        <title>Sequencing of a Wild Apple (Malus baccata) Genome Unravels the Differences Between Cultivated and Wild Apple Species Regarding Disease Resistance and Cold Tolerance.</title>
        <authorList>
            <person name="Chen X."/>
        </authorList>
    </citation>
    <scope>NUCLEOTIDE SEQUENCE [LARGE SCALE GENOMIC DNA]</scope>
    <source>
        <strain evidence="2">cv. Shandingzi</strain>
        <tissue evidence="1">Leaves</tissue>
    </source>
</reference>
<evidence type="ECO:0000313" key="1">
    <source>
        <dbReference type="EMBL" id="TQD79118.1"/>
    </source>
</evidence>
<organism evidence="1 2">
    <name type="scientific">Malus baccata</name>
    <name type="common">Siberian crab apple</name>
    <name type="synonym">Pyrus baccata</name>
    <dbReference type="NCBI Taxonomy" id="106549"/>
    <lineage>
        <taxon>Eukaryota</taxon>
        <taxon>Viridiplantae</taxon>
        <taxon>Streptophyta</taxon>
        <taxon>Embryophyta</taxon>
        <taxon>Tracheophyta</taxon>
        <taxon>Spermatophyta</taxon>
        <taxon>Magnoliopsida</taxon>
        <taxon>eudicotyledons</taxon>
        <taxon>Gunneridae</taxon>
        <taxon>Pentapetalae</taxon>
        <taxon>rosids</taxon>
        <taxon>fabids</taxon>
        <taxon>Rosales</taxon>
        <taxon>Rosaceae</taxon>
        <taxon>Amygdaloideae</taxon>
        <taxon>Maleae</taxon>
        <taxon>Malus</taxon>
    </lineage>
</organism>
<dbReference type="Proteomes" id="UP000315295">
    <property type="component" value="Unassembled WGS sequence"/>
</dbReference>
<dbReference type="AlphaFoldDB" id="A0A540KY19"/>
<evidence type="ECO:0000313" key="2">
    <source>
        <dbReference type="Proteomes" id="UP000315295"/>
    </source>
</evidence>
<dbReference type="EMBL" id="VIEB01000872">
    <property type="protein sequence ID" value="TQD79118.1"/>
    <property type="molecule type" value="Genomic_DNA"/>
</dbReference>
<gene>
    <name evidence="1" type="ORF">C1H46_035319</name>
</gene>
<keyword evidence="2" id="KW-1185">Reference proteome</keyword>
<proteinExistence type="predicted"/>
<protein>
    <submittedName>
        <fullName evidence="1">Uncharacterized protein</fullName>
    </submittedName>
</protein>
<accession>A0A540KY19</accession>